<dbReference type="EMBL" id="RJKM01000001">
    <property type="protein sequence ID" value="ROP40279.1"/>
    <property type="molecule type" value="Genomic_DNA"/>
</dbReference>
<evidence type="ECO:0008006" key="3">
    <source>
        <dbReference type="Google" id="ProtNLM"/>
    </source>
</evidence>
<keyword evidence="2" id="KW-1185">Reference proteome</keyword>
<comment type="caution">
    <text evidence="1">The sequence shown here is derived from an EMBL/GenBank/DDBJ whole genome shotgun (WGS) entry which is preliminary data.</text>
</comment>
<dbReference type="Proteomes" id="UP000268727">
    <property type="component" value="Unassembled WGS sequence"/>
</dbReference>
<gene>
    <name evidence="1" type="ORF">EDD40_5687</name>
</gene>
<proteinExistence type="predicted"/>
<dbReference type="AlphaFoldDB" id="A0A3N1HCQ5"/>
<sequence length="84" mass="8871">MTAATGAKPKYAVFLRANSFGRAMALAGFRSEYALAKAMGLNRSTVKRVRTGELMPGPGFIAGALKALAPMAFEDLFEVDVSEG</sequence>
<reference evidence="1 2" key="1">
    <citation type="submission" date="2018-11" db="EMBL/GenBank/DDBJ databases">
        <title>Sequencing the genomes of 1000 actinobacteria strains.</title>
        <authorList>
            <person name="Klenk H.-P."/>
        </authorList>
    </citation>
    <scope>NUCLEOTIDE SEQUENCE [LARGE SCALE GENOMIC DNA]</scope>
    <source>
        <strain evidence="1 2">DSM 44231</strain>
    </source>
</reference>
<evidence type="ECO:0000313" key="1">
    <source>
        <dbReference type="EMBL" id="ROP40279.1"/>
    </source>
</evidence>
<organism evidence="1 2">
    <name type="scientific">Saccharothrix texasensis</name>
    <dbReference type="NCBI Taxonomy" id="103734"/>
    <lineage>
        <taxon>Bacteria</taxon>
        <taxon>Bacillati</taxon>
        <taxon>Actinomycetota</taxon>
        <taxon>Actinomycetes</taxon>
        <taxon>Pseudonocardiales</taxon>
        <taxon>Pseudonocardiaceae</taxon>
        <taxon>Saccharothrix</taxon>
    </lineage>
</organism>
<dbReference type="RefSeq" id="WP_246037851.1">
    <property type="nucleotide sequence ID" value="NZ_RJKM01000001.1"/>
</dbReference>
<accession>A0A3N1HCQ5</accession>
<protein>
    <recommendedName>
        <fullName evidence="3">Helix-turn-helix protein</fullName>
    </recommendedName>
</protein>
<name>A0A3N1HCQ5_9PSEU</name>
<evidence type="ECO:0000313" key="2">
    <source>
        <dbReference type="Proteomes" id="UP000268727"/>
    </source>
</evidence>